<dbReference type="GO" id="GO:0032012">
    <property type="term" value="P:regulation of ARF protein signal transduction"/>
    <property type="evidence" value="ECO:0007669"/>
    <property type="project" value="InterPro"/>
</dbReference>
<organism evidence="5 6">
    <name type="scientific">Colletotrichum salicis</name>
    <dbReference type="NCBI Taxonomy" id="1209931"/>
    <lineage>
        <taxon>Eukaryota</taxon>
        <taxon>Fungi</taxon>
        <taxon>Dikarya</taxon>
        <taxon>Ascomycota</taxon>
        <taxon>Pezizomycotina</taxon>
        <taxon>Sordariomycetes</taxon>
        <taxon>Hypocreomycetidae</taxon>
        <taxon>Glomerellales</taxon>
        <taxon>Glomerellaceae</taxon>
        <taxon>Colletotrichum</taxon>
        <taxon>Colletotrichum acutatum species complex</taxon>
    </lineage>
</organism>
<feature type="domain" description="PH" evidence="3">
    <location>
        <begin position="811"/>
        <end position="941"/>
    </location>
</feature>
<evidence type="ECO:0000259" key="3">
    <source>
        <dbReference type="PROSITE" id="PS50003"/>
    </source>
</evidence>
<dbReference type="Gene3D" id="2.30.29.30">
    <property type="entry name" value="Pleckstrin-homology domain (PH domain)/Phosphotyrosine-binding domain (PTB)"/>
    <property type="match status" value="1"/>
</dbReference>
<feature type="region of interest" description="Disordered" evidence="2">
    <location>
        <begin position="1087"/>
        <end position="1228"/>
    </location>
</feature>
<feature type="region of interest" description="Disordered" evidence="2">
    <location>
        <begin position="495"/>
        <end position="521"/>
    </location>
</feature>
<dbReference type="SMART" id="SM00233">
    <property type="entry name" value="PH"/>
    <property type="match status" value="1"/>
</dbReference>
<dbReference type="PROSITE" id="PS50190">
    <property type="entry name" value="SEC7"/>
    <property type="match status" value="1"/>
</dbReference>
<evidence type="ECO:0000256" key="1">
    <source>
        <dbReference type="SAM" id="Coils"/>
    </source>
</evidence>
<feature type="compositionally biased region" description="Polar residues" evidence="2">
    <location>
        <begin position="210"/>
        <end position="221"/>
    </location>
</feature>
<evidence type="ECO:0000256" key="2">
    <source>
        <dbReference type="SAM" id="MobiDB-lite"/>
    </source>
</evidence>
<keyword evidence="6" id="KW-1185">Reference proteome</keyword>
<evidence type="ECO:0000313" key="6">
    <source>
        <dbReference type="Proteomes" id="UP000070121"/>
    </source>
</evidence>
<feature type="compositionally biased region" description="Basic and acidic residues" evidence="2">
    <location>
        <begin position="1099"/>
        <end position="1113"/>
    </location>
</feature>
<feature type="compositionally biased region" description="Polar residues" evidence="2">
    <location>
        <begin position="1154"/>
        <end position="1164"/>
    </location>
</feature>
<protein>
    <submittedName>
        <fullName evidence="5">Sec7 domain-containing protein</fullName>
    </submittedName>
</protein>
<feature type="compositionally biased region" description="Basic and acidic residues" evidence="2">
    <location>
        <begin position="1268"/>
        <end position="1283"/>
    </location>
</feature>
<dbReference type="InterPro" id="IPR035999">
    <property type="entry name" value="Sec7_dom_sf"/>
</dbReference>
<feature type="compositionally biased region" description="Basic and acidic residues" evidence="2">
    <location>
        <begin position="1354"/>
        <end position="1365"/>
    </location>
</feature>
<dbReference type="InterPro" id="IPR001849">
    <property type="entry name" value="PH_domain"/>
</dbReference>
<accession>A0A135S335</accession>
<dbReference type="STRING" id="1209931.A0A135S335"/>
<dbReference type="InterPro" id="IPR000904">
    <property type="entry name" value="Sec7_dom"/>
</dbReference>
<feature type="coiled-coil region" evidence="1">
    <location>
        <begin position="1004"/>
        <end position="1031"/>
    </location>
</feature>
<dbReference type="GO" id="GO:0005085">
    <property type="term" value="F:guanyl-nucleotide exchange factor activity"/>
    <property type="evidence" value="ECO:0007669"/>
    <property type="project" value="InterPro"/>
</dbReference>
<name>A0A135S335_9PEZI</name>
<dbReference type="Pfam" id="PF01369">
    <property type="entry name" value="Sec7"/>
    <property type="match status" value="1"/>
</dbReference>
<dbReference type="Pfam" id="PF00169">
    <property type="entry name" value="PH"/>
    <property type="match status" value="1"/>
</dbReference>
<feature type="compositionally biased region" description="Basic and acidic residues" evidence="2">
    <location>
        <begin position="227"/>
        <end position="246"/>
    </location>
</feature>
<feature type="domain" description="SEC7" evidence="4">
    <location>
        <begin position="489"/>
        <end position="683"/>
    </location>
</feature>
<evidence type="ECO:0000313" key="5">
    <source>
        <dbReference type="EMBL" id="KXH30333.1"/>
    </source>
</evidence>
<feature type="region of interest" description="Disordered" evidence="2">
    <location>
        <begin position="1240"/>
        <end position="1317"/>
    </location>
</feature>
<feature type="compositionally biased region" description="Pro residues" evidence="2">
    <location>
        <begin position="85"/>
        <end position="96"/>
    </location>
</feature>
<feature type="compositionally biased region" description="Low complexity" evidence="2">
    <location>
        <begin position="304"/>
        <end position="314"/>
    </location>
</feature>
<feature type="compositionally biased region" description="Polar residues" evidence="2">
    <location>
        <begin position="367"/>
        <end position="421"/>
    </location>
</feature>
<evidence type="ECO:0000259" key="4">
    <source>
        <dbReference type="PROSITE" id="PS50190"/>
    </source>
</evidence>
<feature type="compositionally biased region" description="Low complexity" evidence="2">
    <location>
        <begin position="1489"/>
        <end position="1498"/>
    </location>
</feature>
<keyword evidence="1" id="KW-0175">Coiled coil</keyword>
<feature type="region of interest" description="Disordered" evidence="2">
    <location>
        <begin position="1"/>
        <end position="482"/>
    </location>
</feature>
<feature type="region of interest" description="Disordered" evidence="2">
    <location>
        <begin position="1353"/>
        <end position="1536"/>
    </location>
</feature>
<dbReference type="PANTHER" id="PTHR10663:SF405">
    <property type="entry name" value="ARF GUANINE NUCLEOTIDE EXCHANGE FACTOR SYT1"/>
    <property type="match status" value="1"/>
</dbReference>
<dbReference type="Gene3D" id="1.10.1000.11">
    <property type="entry name" value="Arf Nucleotide-binding Site Opener,domain 2"/>
    <property type="match status" value="1"/>
</dbReference>
<dbReference type="SUPFAM" id="SSF48425">
    <property type="entry name" value="Sec7 domain"/>
    <property type="match status" value="1"/>
</dbReference>
<dbReference type="OrthoDB" id="430364at2759"/>
<dbReference type="PANTHER" id="PTHR10663">
    <property type="entry name" value="GUANYL-NUCLEOTIDE EXCHANGE FACTOR"/>
    <property type="match status" value="1"/>
</dbReference>
<gene>
    <name evidence="5" type="ORF">CSAL01_00531</name>
</gene>
<dbReference type="Proteomes" id="UP000070121">
    <property type="component" value="Unassembled WGS sequence"/>
</dbReference>
<dbReference type="InterPro" id="IPR023394">
    <property type="entry name" value="Sec7_C_sf"/>
</dbReference>
<feature type="compositionally biased region" description="Low complexity" evidence="2">
    <location>
        <begin position="1183"/>
        <end position="1198"/>
    </location>
</feature>
<dbReference type="SMART" id="SM00222">
    <property type="entry name" value="Sec7"/>
    <property type="match status" value="1"/>
</dbReference>
<sequence>MPFLRRRGNMVSETDMRRHTILETETAPQLPPLPQHFPPQRPQSHHQQSDQLPPPPPQQSPSRPQSQQHKKQQLGDLSNPIPELKLPPPLPPPLPPSQLMQEQEKKHEQDQEPQGKQPRSSVSASIREPPSASLAVPRLSDDDDGALNPPNPNDPDARPDTPPIQEETPKHRRFSILRFRNASDSQLSVRAKQQAEKPPPVPRPPEIITTAPTTDLQVPQKKQSRMRLADRFRRSGELPRHSEDGGGRAMTWKSTRRKTGLEDIASRNRPTLVTFEERGRPASSRSPTNGDHHDVLNLSLPNNRASESSRSDASSGEHLYATNTIGNSPPVPSSSSFFRLPRRKPKAAAPMFDLSHLPQKGKPSMDNPATSSSSLGGSQPAAASTSREGTPRPQQGSRPHSSHSTRANSVASSAHEQSAKPNPSPATALFRPGSTNSGQSSPTRARLQRRGRSSTMSSLGRDSTDGHLDPGNGRASTSVGRKSFGDLFGLNRLRQNSDLGQGRQGSLTPATPGSNTSKNNSLQIAREAIPLPEKLEDETPVKYLARIEEILNRGVIASALSKGSDPFSIAVLRSYMRRFSFFEYPMDMAIRKLLMEAELPKETQQIDRCLQAFANRYHECNPGIYASPDQAYFVAFSLLILHTDVFNKNNKHKMQQPDYLKNTKGEGVSDSVLSCFYDNITYTPFIHVEDDLDLNSDRLLANRAKRKTIFPGGTPETTAKRSNREPLDPYTLIIDGKLDILRPSLKDVMELEDHYNYLGTAKDLNVKELQRTFFRTGVLQIVSARSRPDAFRDDKGSSNPAEAAQGVVDIKITKVGLLWRKDVKKKKTRSPWQEWGAILTGAQLYFFRNTTWIKNLMHQYESHVKQGFDGEPITFKPPLPEFKPDGYLPTKEAVALVDSTYKKHKNAFKYSQPSGYVEEVLLADNEEEMNDWLAKLNYAAAFTTSGVRMRGVVGGNYEGQSRRGIRRLGSSASAQVIQTPTGDVSIVRGKIDHKEAESIQAQRRQTMMDAVAKADEEIALKEQELEGHLRNARHLQILSPIQGKTRDQILSAAAHMDVKIKWTRMDMWKSMCHRDVLLKDLAEEQSLRGLTPTTTQNGREPRETSPSPKERPSILDAVSANSVARRRRRSSAAVSTIQPSKTPQAEPDSPVTEAYQTPPTSATFSPHKHQNSWDSKVSKSAERGQPQRPGSSSSQSSGEPTFYSPQQHSTQKRGRTAEQPSDNERHDDVDANERALLLQAGLLESGSRGRIPPERKRTGSFSEPGDASELRDTPGSIDKQDKTKIRRSLQRTLRESAGHLSHHRSRKGKEIILGSGADDASREDVLTRGSGSFVVHGKKASVINFGSELQQLTPEERMKQRKQDEPASPVSVAEDYHDALNNSLEPTERRESAASASTATARSFRELHRKYSSAHASKAPAFGGHLSVPSDGESEAAVSFSEGRRTPLPPIENESGDEEENDAAVSSPQIVSPRPIPSPQLIISPKPISAALATSLATPSEPSTPLEPQMEEKEEEDERGAEMQRLPSPPVQAVKA</sequence>
<proteinExistence type="predicted"/>
<comment type="caution">
    <text evidence="5">The sequence shown here is derived from an EMBL/GenBank/DDBJ whole genome shotgun (WGS) entry which is preliminary data.</text>
</comment>
<dbReference type="EMBL" id="JFFI01002559">
    <property type="protein sequence ID" value="KXH30333.1"/>
    <property type="molecule type" value="Genomic_DNA"/>
</dbReference>
<dbReference type="InterPro" id="IPR011993">
    <property type="entry name" value="PH-like_dom_sf"/>
</dbReference>
<dbReference type="PROSITE" id="PS50003">
    <property type="entry name" value="PH_DOMAIN"/>
    <property type="match status" value="1"/>
</dbReference>
<reference evidence="5 6" key="1">
    <citation type="submission" date="2014-02" db="EMBL/GenBank/DDBJ databases">
        <title>The genome sequence of Colletotrichum salicis CBS 607.94.</title>
        <authorList>
            <person name="Baroncelli R."/>
            <person name="Thon M.R."/>
        </authorList>
    </citation>
    <scope>NUCLEOTIDE SEQUENCE [LARGE SCALE GENOMIC DNA]</scope>
    <source>
        <strain evidence="5 6">CBS 607.94</strain>
    </source>
</reference>
<feature type="compositionally biased region" description="Polar residues" evidence="2">
    <location>
        <begin position="433"/>
        <end position="443"/>
    </location>
</feature>
<dbReference type="SUPFAM" id="SSF50729">
    <property type="entry name" value="PH domain-like"/>
    <property type="match status" value="1"/>
</dbReference>
<feature type="compositionally biased region" description="Pro residues" evidence="2">
    <location>
        <begin position="29"/>
        <end position="41"/>
    </location>
</feature>
<feature type="compositionally biased region" description="Low complexity" evidence="2">
    <location>
        <begin position="1393"/>
        <end position="1402"/>
    </location>
</feature>